<protein>
    <submittedName>
        <fullName evidence="2">Molecular chaperone TorD family protein</fullName>
    </submittedName>
</protein>
<dbReference type="PANTHER" id="PTHR34227">
    <property type="entry name" value="CHAPERONE PROTEIN YCDY"/>
    <property type="match status" value="1"/>
</dbReference>
<sequence>MPNNQKLLSDFANNTATDLRLLADLHAQELSHDCLQALKSNSFSPLLGWLPEGKLTEALAQMDTAIGEWHTVNTQTVLDTLATDFAAIYLTGHYRASPSESAWTDDEELTCQDAMFEVRELYQAHDLQVPSWRIMADDHLVNELLFVAHLLEKAAISPDYLREAASFMDEHLMRWLLPFTSRVIQRCDTLFYASLALITGLYCDQLRDTLADILGETRPSTEEIEARLKALANAKAVAVPLQYFPGTAPSW</sequence>
<reference evidence="2" key="2">
    <citation type="submission" date="2023-04" db="EMBL/GenBank/DDBJ databases">
        <authorList>
            <person name="Beletskiy A.V."/>
            <person name="Mardanov A.V."/>
            <person name="Ravin N.V."/>
        </authorList>
    </citation>
    <scope>NUCLEOTIDE SEQUENCE</scope>
    <source>
        <strain evidence="2">GKL-01</strain>
    </source>
</reference>
<dbReference type="Gene3D" id="1.10.3480.10">
    <property type="entry name" value="TorD-like"/>
    <property type="match status" value="1"/>
</dbReference>
<dbReference type="InterPro" id="IPR020945">
    <property type="entry name" value="DMSO/NO3_reduct_chaperone"/>
</dbReference>
<dbReference type="InterPro" id="IPR050289">
    <property type="entry name" value="TorD/DmsD_chaperones"/>
</dbReference>
<dbReference type="AlphaFoldDB" id="A0AA95KGJ6"/>
<dbReference type="Pfam" id="PF02613">
    <property type="entry name" value="Nitrate_red_del"/>
    <property type="match status" value="1"/>
</dbReference>
<gene>
    <name evidence="2" type="ORF">QJT80_04740</name>
</gene>
<accession>A0AA95KGJ6</accession>
<dbReference type="Proteomes" id="UP001300672">
    <property type="component" value="Chromosome"/>
</dbReference>
<keyword evidence="1" id="KW-0143">Chaperone</keyword>
<proteinExistence type="predicted"/>
<organism evidence="2">
    <name type="scientific">Candidatus Thiocaldithrix dubininis</name>
    <dbReference type="NCBI Taxonomy" id="3080823"/>
    <lineage>
        <taxon>Bacteria</taxon>
        <taxon>Pseudomonadati</taxon>
        <taxon>Pseudomonadota</taxon>
        <taxon>Gammaproteobacteria</taxon>
        <taxon>Thiotrichales</taxon>
        <taxon>Thiotrichaceae</taxon>
        <taxon>Candidatus Thiocaldithrix</taxon>
    </lineage>
</organism>
<evidence type="ECO:0000256" key="1">
    <source>
        <dbReference type="ARBA" id="ARBA00023186"/>
    </source>
</evidence>
<name>A0AA95KGJ6_9GAMM</name>
<dbReference type="EMBL" id="CP124755">
    <property type="protein sequence ID" value="WGZ91786.1"/>
    <property type="molecule type" value="Genomic_DNA"/>
</dbReference>
<reference evidence="2" key="1">
    <citation type="journal article" date="2023" name="Int. J. Mol. Sci.">
        <title>Metagenomics Revealed a New Genus 'Candidatus Thiocaldithrix dubininis' gen. nov., sp. nov. and a New Species 'Candidatus Thiothrix putei' sp. nov. in the Family Thiotrichaceae, Some Members of Which Have Traits of Both Na+- and H+-Motive Energetics.</title>
        <authorList>
            <person name="Ravin N.V."/>
            <person name="Muntyan M.S."/>
            <person name="Smolyakov D.D."/>
            <person name="Rudenko T.S."/>
            <person name="Beletsky A.V."/>
            <person name="Mardanov A.V."/>
            <person name="Grabovich M.Y."/>
        </authorList>
    </citation>
    <scope>NUCLEOTIDE SEQUENCE</scope>
    <source>
        <strain evidence="2">GKL-01</strain>
    </source>
</reference>
<dbReference type="PANTHER" id="PTHR34227:SF1">
    <property type="entry name" value="DIMETHYL SULFOXIDE REDUCTASE CHAPERONE-RELATED"/>
    <property type="match status" value="1"/>
</dbReference>
<dbReference type="KEGG" id="tdu:QJT80_04740"/>
<dbReference type="SUPFAM" id="SSF89155">
    <property type="entry name" value="TorD-like"/>
    <property type="match status" value="1"/>
</dbReference>
<dbReference type="InterPro" id="IPR036411">
    <property type="entry name" value="TorD-like_sf"/>
</dbReference>
<evidence type="ECO:0000313" key="2">
    <source>
        <dbReference type="EMBL" id="WGZ91786.1"/>
    </source>
</evidence>